<keyword evidence="1" id="KW-0812">Transmembrane</keyword>
<keyword evidence="3" id="KW-1185">Reference proteome</keyword>
<protein>
    <submittedName>
        <fullName evidence="2">Uncharacterized protein</fullName>
    </submittedName>
</protein>
<feature type="transmembrane region" description="Helical" evidence="1">
    <location>
        <begin position="58"/>
        <end position="76"/>
    </location>
</feature>
<keyword evidence="1" id="KW-1133">Transmembrane helix</keyword>
<dbReference type="Proteomes" id="UP000290365">
    <property type="component" value="Chromosome"/>
</dbReference>
<evidence type="ECO:0000313" key="3">
    <source>
        <dbReference type="Proteomes" id="UP000290365"/>
    </source>
</evidence>
<dbReference type="RefSeq" id="WP_129894364.1">
    <property type="nucleotide sequence ID" value="NZ_CP035758.1"/>
</dbReference>
<organism evidence="2 3">
    <name type="scientific">Ktedonosporobacter rubrisoli</name>
    <dbReference type="NCBI Taxonomy" id="2509675"/>
    <lineage>
        <taxon>Bacteria</taxon>
        <taxon>Bacillati</taxon>
        <taxon>Chloroflexota</taxon>
        <taxon>Ktedonobacteria</taxon>
        <taxon>Ktedonobacterales</taxon>
        <taxon>Ktedonosporobacteraceae</taxon>
        <taxon>Ktedonosporobacter</taxon>
    </lineage>
</organism>
<feature type="transmembrane region" description="Helical" evidence="1">
    <location>
        <begin position="21"/>
        <end position="38"/>
    </location>
</feature>
<name>A0A4P6K4N9_KTERU</name>
<proteinExistence type="predicted"/>
<feature type="transmembrane region" description="Helical" evidence="1">
    <location>
        <begin position="96"/>
        <end position="115"/>
    </location>
</feature>
<gene>
    <name evidence="2" type="ORF">EPA93_48000</name>
</gene>
<dbReference type="KEGG" id="kbs:EPA93_48000"/>
<sequence length="141" mass="15995">MSTINSLVRNHSWSQILSKHFSWVFLGACYWLILGITLDTWAHRHIKLETFFTPWHGVLYSGLLAAALALPGVILMNRWRGLSWKEALPTGYDMAILGLIGSFIGGIGDMFWHIFFGVEQLIDAQFSPTHMPLCFFLALLL</sequence>
<accession>A0A4P6K4N9</accession>
<dbReference type="OrthoDB" id="5241899at2"/>
<evidence type="ECO:0000256" key="1">
    <source>
        <dbReference type="SAM" id="Phobius"/>
    </source>
</evidence>
<evidence type="ECO:0000313" key="2">
    <source>
        <dbReference type="EMBL" id="QBD83298.1"/>
    </source>
</evidence>
<dbReference type="EMBL" id="CP035758">
    <property type="protein sequence ID" value="QBD83298.1"/>
    <property type="molecule type" value="Genomic_DNA"/>
</dbReference>
<dbReference type="AlphaFoldDB" id="A0A4P6K4N9"/>
<reference evidence="2 3" key="1">
    <citation type="submission" date="2019-01" db="EMBL/GenBank/DDBJ databases">
        <title>Ktedonosporobacter rubrisoli SCAWS-G2.</title>
        <authorList>
            <person name="Huang Y."/>
            <person name="Yan B."/>
        </authorList>
    </citation>
    <scope>NUCLEOTIDE SEQUENCE [LARGE SCALE GENOMIC DNA]</scope>
    <source>
        <strain evidence="2 3">SCAWS-G2</strain>
    </source>
</reference>
<keyword evidence="1" id="KW-0472">Membrane</keyword>